<reference evidence="3 4" key="1">
    <citation type="submission" date="2017-03" db="EMBL/GenBank/DDBJ databases">
        <title>Genome sequence of Clostridium hungatei DSM 14427.</title>
        <authorList>
            <person name="Poehlein A."/>
            <person name="Daniel R."/>
        </authorList>
    </citation>
    <scope>NUCLEOTIDE SEQUENCE [LARGE SCALE GENOMIC DNA]</scope>
    <source>
        <strain evidence="3 4">DSM 14427</strain>
    </source>
</reference>
<feature type="domain" description="DUF2520" evidence="2">
    <location>
        <begin position="133"/>
        <end position="257"/>
    </location>
</feature>
<organism evidence="3 4">
    <name type="scientific">Ruminiclostridium hungatei</name>
    <name type="common">Clostridium hungatei</name>
    <dbReference type="NCBI Taxonomy" id="48256"/>
    <lineage>
        <taxon>Bacteria</taxon>
        <taxon>Bacillati</taxon>
        <taxon>Bacillota</taxon>
        <taxon>Clostridia</taxon>
        <taxon>Eubacteriales</taxon>
        <taxon>Oscillospiraceae</taxon>
        <taxon>Ruminiclostridium</taxon>
    </lineage>
</organism>
<dbReference type="PANTHER" id="PTHR40459">
    <property type="entry name" value="CONSERVED HYPOTHETICAL ALANINE AND LEUCINE RICH PROTEIN"/>
    <property type="match status" value="1"/>
</dbReference>
<keyword evidence="4" id="KW-1185">Reference proteome</keyword>
<dbReference type="Pfam" id="PF03807">
    <property type="entry name" value="F420_oxidored"/>
    <property type="match status" value="1"/>
</dbReference>
<dbReference type="InterPro" id="IPR036291">
    <property type="entry name" value="NAD(P)-bd_dom_sf"/>
</dbReference>
<dbReference type="SUPFAM" id="SSF48179">
    <property type="entry name" value="6-phosphogluconate dehydrogenase C-terminal domain-like"/>
    <property type="match status" value="1"/>
</dbReference>
<dbReference type="Pfam" id="PF10728">
    <property type="entry name" value="DUF2520"/>
    <property type="match status" value="1"/>
</dbReference>
<dbReference type="Proteomes" id="UP000191554">
    <property type="component" value="Unassembled WGS sequence"/>
</dbReference>
<feature type="domain" description="Pyrroline-5-carboxylate reductase catalytic N-terminal" evidence="1">
    <location>
        <begin position="2"/>
        <end position="81"/>
    </location>
</feature>
<dbReference type="InterPro" id="IPR008927">
    <property type="entry name" value="6-PGluconate_DH-like_C_sf"/>
</dbReference>
<evidence type="ECO:0000259" key="1">
    <source>
        <dbReference type="Pfam" id="PF03807"/>
    </source>
</evidence>
<dbReference type="InterPro" id="IPR028939">
    <property type="entry name" value="P5C_Rdtase_cat_N"/>
</dbReference>
<evidence type="ECO:0000313" key="4">
    <source>
        <dbReference type="Proteomes" id="UP000191554"/>
    </source>
</evidence>
<sequence length="289" mass="31829">MKIGFIGAGKVGFSLGKYFCEHNMEVSGYYSKNPHSALMAAEFTGTNVFNDVDGIVEASDTLFLTVPDGAIGEVWDYIGSLPIRNKIICHCSGSLSSLIFSNIDNHDAFGYSIHPVLGISDKFNSYKQLNSAFFTLEGTPEKLGEMETLIRQLGNPLQVISPENKGAYHSAAVFAGNFMLALLQTGIDLLKSCGFNEESASLALKPLMEGTMRNVAGQGRVQALTGPVERCDIETVERNMACLSEKDRQLYVLLSQKLLVMAKEKRPENNYSGLERTLEEAYEKYSRHI</sequence>
<dbReference type="AlphaFoldDB" id="A0A1V4SRD7"/>
<dbReference type="InterPro" id="IPR037108">
    <property type="entry name" value="TM1727-like_C_sf"/>
</dbReference>
<dbReference type="Gene3D" id="1.10.1040.20">
    <property type="entry name" value="ProC-like, C-terminal domain"/>
    <property type="match status" value="1"/>
</dbReference>
<dbReference type="RefSeq" id="WP_080062959.1">
    <property type="nucleotide sequence ID" value="NZ_MZGX01000002.1"/>
</dbReference>
<dbReference type="STRING" id="48256.CLHUN_04910"/>
<dbReference type="OrthoDB" id="9810755at2"/>
<dbReference type="InterPro" id="IPR018931">
    <property type="entry name" value="DUF2520"/>
</dbReference>
<proteinExistence type="predicted"/>
<comment type="caution">
    <text evidence="3">The sequence shown here is derived from an EMBL/GenBank/DDBJ whole genome shotgun (WGS) entry which is preliminary data.</text>
</comment>
<dbReference type="PANTHER" id="PTHR40459:SF1">
    <property type="entry name" value="CONSERVED HYPOTHETICAL ALANINE AND LEUCINE RICH PROTEIN"/>
    <property type="match status" value="1"/>
</dbReference>
<name>A0A1V4SRD7_RUMHU</name>
<dbReference type="Gene3D" id="3.40.50.720">
    <property type="entry name" value="NAD(P)-binding Rossmann-like Domain"/>
    <property type="match status" value="1"/>
</dbReference>
<evidence type="ECO:0000313" key="3">
    <source>
        <dbReference type="EMBL" id="OPX46016.1"/>
    </source>
</evidence>
<accession>A0A1V4SRD7</accession>
<dbReference type="SUPFAM" id="SSF51735">
    <property type="entry name" value="NAD(P)-binding Rossmann-fold domains"/>
    <property type="match status" value="1"/>
</dbReference>
<gene>
    <name evidence="3" type="ORF">CLHUN_04910</name>
</gene>
<protein>
    <submittedName>
        <fullName evidence="3">NADP oxidoreductase coenzyme F420-dependent</fullName>
    </submittedName>
</protein>
<dbReference type="EMBL" id="MZGX01000002">
    <property type="protein sequence ID" value="OPX46016.1"/>
    <property type="molecule type" value="Genomic_DNA"/>
</dbReference>
<evidence type="ECO:0000259" key="2">
    <source>
        <dbReference type="Pfam" id="PF10728"/>
    </source>
</evidence>